<keyword evidence="9" id="KW-1185">Reference proteome</keyword>
<dbReference type="SUPFAM" id="SSF53067">
    <property type="entry name" value="Actin-like ATPase domain"/>
    <property type="match status" value="2"/>
</dbReference>
<evidence type="ECO:0000313" key="7">
    <source>
        <dbReference type="EMBL" id="MFC6590601.1"/>
    </source>
</evidence>
<evidence type="ECO:0000256" key="5">
    <source>
        <dbReference type="RuleBase" id="RU003835"/>
    </source>
</evidence>
<evidence type="ECO:0000313" key="8">
    <source>
        <dbReference type="EMBL" id="MFC6592558.1"/>
    </source>
</evidence>
<comment type="caution">
    <text evidence="7">The sequence shown here is derived from an EMBL/GenBank/DDBJ whole genome shotgun (WGS) entry which is preliminary data.</text>
</comment>
<dbReference type="PANTHER" id="PTHR21060:SF20">
    <property type="entry name" value="BUTYRATE KINASE 1-RELATED"/>
    <property type="match status" value="1"/>
</dbReference>
<keyword evidence="4" id="KW-0067">ATP-binding</keyword>
<evidence type="ECO:0000256" key="3">
    <source>
        <dbReference type="ARBA" id="ARBA00022777"/>
    </source>
</evidence>
<dbReference type="GO" id="GO:0047761">
    <property type="term" value="F:butyrate kinase activity"/>
    <property type="evidence" value="ECO:0007669"/>
    <property type="project" value="UniProtKB-EC"/>
</dbReference>
<evidence type="ECO:0000256" key="1">
    <source>
        <dbReference type="ARBA" id="ARBA00022679"/>
    </source>
</evidence>
<evidence type="ECO:0000313" key="9">
    <source>
        <dbReference type="Proteomes" id="UP001596297"/>
    </source>
</evidence>
<reference evidence="7" key="3">
    <citation type="submission" date="2024-09" db="EMBL/GenBank/DDBJ databases">
        <authorList>
            <person name="Sun Q."/>
            <person name="Mori K."/>
        </authorList>
    </citation>
    <scope>NUCLEOTIDE SEQUENCE</scope>
    <source>
        <strain evidence="7">NBRC 112440</strain>
    </source>
</reference>
<name>A0ABW1Y9C5_9DEIO</name>
<sequence>MIALVVNPGASKVRLACADIQPSEAAQLQLRLQRAEVPLPAAQDLLTEVLAATEREGWPQPDAVVSGGVLPGQVTGGTYQITLELLGHVQAELGPQSAVGMALAYSLAQRWGVPAYLVDPPSVSELIPEAREVGLLGLGRTPQFHALNARMVARRAADEVGKRFAEAGAVVAHLGSTASVTSFEKGRAIDTSGNGLEGGPMGLRQAGPVAAQTFLRWLESQGTERRSPAELRQLVLETPGGLVALTGTAQLSELQEREAHDPAVQQAAKALAFQTARAIGAQCAALSSRPDVIAITGPLAYWDSVVERLERRLAWIAPVLVFPGEIETEALAQGAGRALLELETPLTWTPPQAAPAAASPAPRSFSGAPIVI</sequence>
<accession>A0ABW1Y9C5</accession>
<dbReference type="Proteomes" id="UP001596297">
    <property type="component" value="Unassembled WGS sequence"/>
</dbReference>
<protein>
    <submittedName>
        <fullName evidence="7">Butyrate kinase</fullName>
        <ecNumber evidence="7">2.7.2.7</ecNumber>
    </submittedName>
</protein>
<evidence type="ECO:0000256" key="4">
    <source>
        <dbReference type="ARBA" id="ARBA00022840"/>
    </source>
</evidence>
<dbReference type="Pfam" id="PF00871">
    <property type="entry name" value="Acetate_kinase"/>
    <property type="match status" value="1"/>
</dbReference>
<feature type="region of interest" description="Disordered" evidence="6">
    <location>
        <begin position="351"/>
        <end position="372"/>
    </location>
</feature>
<organism evidence="7 9">
    <name type="scientific">Deinococcus lacus</name>
    <dbReference type="NCBI Taxonomy" id="392561"/>
    <lineage>
        <taxon>Bacteria</taxon>
        <taxon>Thermotogati</taxon>
        <taxon>Deinococcota</taxon>
        <taxon>Deinococci</taxon>
        <taxon>Deinococcales</taxon>
        <taxon>Deinococcaceae</taxon>
        <taxon>Deinococcus</taxon>
    </lineage>
</organism>
<keyword evidence="2" id="KW-0547">Nucleotide-binding</keyword>
<comment type="similarity">
    <text evidence="5">Belongs to the acetokinase family.</text>
</comment>
<proteinExistence type="inferred from homology"/>
<evidence type="ECO:0000256" key="2">
    <source>
        <dbReference type="ARBA" id="ARBA00022741"/>
    </source>
</evidence>
<dbReference type="EMBL" id="JBHSWD010000001">
    <property type="protein sequence ID" value="MFC6592558.1"/>
    <property type="molecule type" value="Genomic_DNA"/>
</dbReference>
<dbReference type="PANTHER" id="PTHR21060">
    <property type="entry name" value="ACETATE KINASE"/>
    <property type="match status" value="1"/>
</dbReference>
<dbReference type="EMBL" id="JBHSWD010000001">
    <property type="protein sequence ID" value="MFC6590601.1"/>
    <property type="molecule type" value="Genomic_DNA"/>
</dbReference>
<dbReference type="InterPro" id="IPR000890">
    <property type="entry name" value="Aliphatic_acid_kin_short-chain"/>
</dbReference>
<dbReference type="RefSeq" id="WP_380081624.1">
    <property type="nucleotide sequence ID" value="NZ_JBHSWD010000001.1"/>
</dbReference>
<gene>
    <name evidence="7" type="ORF">ACFP81_00110</name>
    <name evidence="8" type="ORF">ACFP81_11505</name>
</gene>
<keyword evidence="1 5" id="KW-0808">Transferase</keyword>
<dbReference type="NCBIfam" id="NF002834">
    <property type="entry name" value="PRK03011.1-5"/>
    <property type="match status" value="1"/>
</dbReference>
<dbReference type="PRINTS" id="PR00471">
    <property type="entry name" value="ACETATEKNASE"/>
</dbReference>
<reference evidence="9" key="2">
    <citation type="journal article" date="2019" name="Int. J. Syst. Evol. Microbiol.">
        <title>The Global Catalogue of Microorganisms (GCM) 10K type strain sequencing project: providing services to taxonomists for standard genome sequencing and annotation.</title>
        <authorList>
            <consortium name="The Broad Institute Genomics Platform"/>
            <consortium name="The Broad Institute Genome Sequencing Center for Infectious Disease"/>
            <person name="Wu L."/>
            <person name="Ma J."/>
        </authorList>
    </citation>
    <scope>NUCLEOTIDE SEQUENCE [LARGE SCALE GENOMIC DNA]</scope>
    <source>
        <strain evidence="9">CGMCC 1.15772</strain>
    </source>
</reference>
<reference evidence="7" key="1">
    <citation type="journal article" date="2014" name="Int. J. Syst. Evol. Microbiol.">
        <title>Complete genome of a new Firmicutes species belonging to the dominant human colonic microbiota ('Ruminococcus bicirculans') reveals two chromosomes and a selective capacity to utilize plant glucans.</title>
        <authorList>
            <consortium name="NISC Comparative Sequencing Program"/>
            <person name="Wegmann U."/>
            <person name="Louis P."/>
            <person name="Goesmann A."/>
            <person name="Henrissat B."/>
            <person name="Duncan S.H."/>
            <person name="Flint H.J."/>
        </authorList>
    </citation>
    <scope>NUCLEOTIDE SEQUENCE</scope>
    <source>
        <strain evidence="7">NBRC 112440</strain>
    </source>
</reference>
<evidence type="ECO:0000256" key="6">
    <source>
        <dbReference type="SAM" id="MobiDB-lite"/>
    </source>
</evidence>
<dbReference type="Gene3D" id="3.30.420.40">
    <property type="match status" value="2"/>
</dbReference>
<dbReference type="InterPro" id="IPR043129">
    <property type="entry name" value="ATPase_NBD"/>
</dbReference>
<dbReference type="EC" id="2.7.2.7" evidence="7"/>
<keyword evidence="3 5" id="KW-0418">Kinase</keyword>